<name>A0A1N6VD08_9EURY</name>
<evidence type="ECO:0000256" key="1">
    <source>
        <dbReference type="SAM" id="MobiDB-lite"/>
    </source>
</evidence>
<evidence type="ECO:0000313" key="3">
    <source>
        <dbReference type="Proteomes" id="UP000186914"/>
    </source>
</evidence>
<evidence type="ECO:0000313" key="2">
    <source>
        <dbReference type="EMBL" id="SIQ75647.1"/>
    </source>
</evidence>
<dbReference type="Proteomes" id="UP000186914">
    <property type="component" value="Unassembled WGS sequence"/>
</dbReference>
<dbReference type="AlphaFoldDB" id="A0A1N6VD08"/>
<organism evidence="2 3">
    <name type="scientific">Haladaptatus litoreus</name>
    <dbReference type="NCBI Taxonomy" id="553468"/>
    <lineage>
        <taxon>Archaea</taxon>
        <taxon>Methanobacteriati</taxon>
        <taxon>Methanobacteriota</taxon>
        <taxon>Stenosarchaea group</taxon>
        <taxon>Halobacteria</taxon>
        <taxon>Halobacteriales</taxon>
        <taxon>Haladaptataceae</taxon>
        <taxon>Haladaptatus</taxon>
    </lineage>
</organism>
<reference evidence="3" key="1">
    <citation type="submission" date="2017-01" db="EMBL/GenBank/DDBJ databases">
        <authorList>
            <person name="Varghese N."/>
            <person name="Submissions S."/>
        </authorList>
    </citation>
    <scope>NUCLEOTIDE SEQUENCE [LARGE SCALE GENOMIC DNA]</scope>
    <source>
        <strain evidence="3">CGMCC 1.7737</strain>
    </source>
</reference>
<protein>
    <submittedName>
        <fullName evidence="2">Uncharacterized protein</fullName>
    </submittedName>
</protein>
<dbReference type="EMBL" id="FTNO01000001">
    <property type="protein sequence ID" value="SIQ75647.1"/>
    <property type="molecule type" value="Genomic_DNA"/>
</dbReference>
<sequence>MARGQLATRASGAVEHVPGLSHPGSGRISYEDRYPLHYIPDNGDGTRPNGVKRLEILE</sequence>
<gene>
    <name evidence="2" type="ORF">SAMN05421858_0305</name>
</gene>
<proteinExistence type="predicted"/>
<feature type="region of interest" description="Disordered" evidence="1">
    <location>
        <begin position="1"/>
        <end position="58"/>
    </location>
</feature>
<accession>A0A1N6VD08</accession>
<keyword evidence="3" id="KW-1185">Reference proteome</keyword>